<dbReference type="SUPFAM" id="SSF54695">
    <property type="entry name" value="POZ domain"/>
    <property type="match status" value="1"/>
</dbReference>
<dbReference type="PANTHER" id="PTHR47843">
    <property type="entry name" value="BTB DOMAIN-CONTAINING PROTEIN-RELATED"/>
    <property type="match status" value="1"/>
</dbReference>
<keyword evidence="3" id="KW-1185">Reference proteome</keyword>
<sequence length="248" mass="28382">MDDFPTESEISSPDENCAPRGVGSSIITVLVGEKQQPISVHEELLLGDGDFFKAALSHDWKEKRDRTIALPDHHPAIFTIYAKWLYSGQICVIDKQEETKATAPGLSWDSIAEWVALKQSYILSDYLQSMDYRDAVLDAVVEMMIERNEFPGAIIEMIYSHTTDNPPHRKVVHEAMLYTWTTEQYQQLGGLDLSKEDILDSLIVIATRPKRNYMYHDSVQEAFRYQDPCVYHEHTLSGAACYKAKYNR</sequence>
<proteinExistence type="predicted"/>
<dbReference type="CDD" id="cd18186">
    <property type="entry name" value="BTB_POZ_ZBTB_KLHL-like"/>
    <property type="match status" value="1"/>
</dbReference>
<dbReference type="EMBL" id="MU004302">
    <property type="protein sequence ID" value="KAF2659991.1"/>
    <property type="molecule type" value="Genomic_DNA"/>
</dbReference>
<dbReference type="OrthoDB" id="1022638at2759"/>
<gene>
    <name evidence="2" type="ORF">K491DRAFT_675030</name>
</gene>
<accession>A0A6A6TL12</accession>
<protein>
    <recommendedName>
        <fullName evidence="1">BTB domain-containing protein</fullName>
    </recommendedName>
</protein>
<dbReference type="InterPro" id="IPR000210">
    <property type="entry name" value="BTB/POZ_dom"/>
</dbReference>
<dbReference type="PANTHER" id="PTHR47843:SF2">
    <property type="entry name" value="BTB DOMAIN-CONTAINING PROTEIN"/>
    <property type="match status" value="1"/>
</dbReference>
<name>A0A6A6TL12_9PLEO</name>
<dbReference type="AlphaFoldDB" id="A0A6A6TL12"/>
<reference evidence="2" key="1">
    <citation type="journal article" date="2020" name="Stud. Mycol.">
        <title>101 Dothideomycetes genomes: a test case for predicting lifestyles and emergence of pathogens.</title>
        <authorList>
            <person name="Haridas S."/>
            <person name="Albert R."/>
            <person name="Binder M."/>
            <person name="Bloem J."/>
            <person name="Labutti K."/>
            <person name="Salamov A."/>
            <person name="Andreopoulos B."/>
            <person name="Baker S."/>
            <person name="Barry K."/>
            <person name="Bills G."/>
            <person name="Bluhm B."/>
            <person name="Cannon C."/>
            <person name="Castanera R."/>
            <person name="Culley D."/>
            <person name="Daum C."/>
            <person name="Ezra D."/>
            <person name="Gonzalez J."/>
            <person name="Henrissat B."/>
            <person name="Kuo A."/>
            <person name="Liang C."/>
            <person name="Lipzen A."/>
            <person name="Lutzoni F."/>
            <person name="Magnuson J."/>
            <person name="Mondo S."/>
            <person name="Nolan M."/>
            <person name="Ohm R."/>
            <person name="Pangilinan J."/>
            <person name="Park H.-J."/>
            <person name="Ramirez L."/>
            <person name="Alfaro M."/>
            <person name="Sun H."/>
            <person name="Tritt A."/>
            <person name="Yoshinaga Y."/>
            <person name="Zwiers L.-H."/>
            <person name="Turgeon B."/>
            <person name="Goodwin S."/>
            <person name="Spatafora J."/>
            <person name="Crous P."/>
            <person name="Grigoriev I."/>
        </authorList>
    </citation>
    <scope>NUCLEOTIDE SEQUENCE</scope>
    <source>
        <strain evidence="2">CBS 122681</strain>
    </source>
</reference>
<dbReference type="PROSITE" id="PS50097">
    <property type="entry name" value="BTB"/>
    <property type="match status" value="1"/>
</dbReference>
<dbReference type="InterPro" id="IPR011333">
    <property type="entry name" value="SKP1/BTB/POZ_sf"/>
</dbReference>
<dbReference type="Proteomes" id="UP000799324">
    <property type="component" value="Unassembled WGS sequence"/>
</dbReference>
<feature type="domain" description="BTB" evidence="1">
    <location>
        <begin position="25"/>
        <end position="94"/>
    </location>
</feature>
<organism evidence="2 3">
    <name type="scientific">Lophiostoma macrostomum CBS 122681</name>
    <dbReference type="NCBI Taxonomy" id="1314788"/>
    <lineage>
        <taxon>Eukaryota</taxon>
        <taxon>Fungi</taxon>
        <taxon>Dikarya</taxon>
        <taxon>Ascomycota</taxon>
        <taxon>Pezizomycotina</taxon>
        <taxon>Dothideomycetes</taxon>
        <taxon>Pleosporomycetidae</taxon>
        <taxon>Pleosporales</taxon>
        <taxon>Lophiostomataceae</taxon>
        <taxon>Lophiostoma</taxon>
    </lineage>
</organism>
<evidence type="ECO:0000313" key="3">
    <source>
        <dbReference type="Proteomes" id="UP000799324"/>
    </source>
</evidence>
<dbReference type="Gene3D" id="3.30.710.10">
    <property type="entry name" value="Potassium Channel Kv1.1, Chain A"/>
    <property type="match status" value="1"/>
</dbReference>
<evidence type="ECO:0000259" key="1">
    <source>
        <dbReference type="PROSITE" id="PS50097"/>
    </source>
</evidence>
<evidence type="ECO:0000313" key="2">
    <source>
        <dbReference type="EMBL" id="KAF2659991.1"/>
    </source>
</evidence>